<evidence type="ECO:0000256" key="2">
    <source>
        <dbReference type="SAM" id="Phobius"/>
    </source>
</evidence>
<organism evidence="4 5">
    <name type="scientific">Cercophora scortea</name>
    <dbReference type="NCBI Taxonomy" id="314031"/>
    <lineage>
        <taxon>Eukaryota</taxon>
        <taxon>Fungi</taxon>
        <taxon>Dikarya</taxon>
        <taxon>Ascomycota</taxon>
        <taxon>Pezizomycotina</taxon>
        <taxon>Sordariomycetes</taxon>
        <taxon>Sordariomycetidae</taxon>
        <taxon>Sordariales</taxon>
        <taxon>Lasiosphaeriaceae</taxon>
        <taxon>Cercophora</taxon>
    </lineage>
</organism>
<dbReference type="PANTHER" id="PTHR39614">
    <property type="entry name" value="INTEGRAL MEMBRANE PROTEIN"/>
    <property type="match status" value="1"/>
</dbReference>
<accession>A0AAE0IGA1</accession>
<sequence>MDANSTEGPSADSPGLHVGAATPSLLPGQSPPFAVITPTDQAGIVLIATALALVFSVISMLIRLFIRFEFRHDFARDDIAAGAALVLGGIQSGLVFGQVSDGFGKTIDDVSASGLVAMQKSSYASDILYLLVLWLTKCSIAFLFIRLSPYRGHIFCANICLCMSTVFMVVSVLIIALRCDLHAPWIFIGAQCPGLLARWEAVAVFDVVTEVFLFAVSIYMAQALKLPFSKKAVVVLAFALRLPVIFPSIIRLVFLGTQLSSDDPTLTGVAASVCTQIQLSYAIIAATTPCLRPFMTALSTHYGGPREPRTPQGSKAGNSGNSFSLASLSARSRNAAVASGAGGADGTSEDAIGSIPPGGIGMPVTRWDQADYHVAIQSRAKVSADAGSLQSEESQRMIISKNTEWQVEYADEHSLGGGTAQPPSQHSHHS</sequence>
<protein>
    <recommendedName>
        <fullName evidence="3">Rhodopsin domain-containing protein</fullName>
    </recommendedName>
</protein>
<feature type="transmembrane region" description="Helical" evidence="2">
    <location>
        <begin position="78"/>
        <end position="96"/>
    </location>
</feature>
<evidence type="ECO:0000313" key="5">
    <source>
        <dbReference type="Proteomes" id="UP001286456"/>
    </source>
</evidence>
<dbReference type="PANTHER" id="PTHR39614:SF2">
    <property type="entry name" value="INTEGRAL MEMBRANE PROTEIN"/>
    <property type="match status" value="1"/>
</dbReference>
<feature type="transmembrane region" description="Helical" evidence="2">
    <location>
        <begin position="127"/>
        <end position="147"/>
    </location>
</feature>
<evidence type="ECO:0000313" key="4">
    <source>
        <dbReference type="EMBL" id="KAK3324506.1"/>
    </source>
</evidence>
<feature type="domain" description="Rhodopsin" evidence="3">
    <location>
        <begin position="62"/>
        <end position="295"/>
    </location>
</feature>
<evidence type="ECO:0000259" key="3">
    <source>
        <dbReference type="Pfam" id="PF20684"/>
    </source>
</evidence>
<dbReference type="InterPro" id="IPR049326">
    <property type="entry name" value="Rhodopsin_dom_fungi"/>
</dbReference>
<evidence type="ECO:0000256" key="1">
    <source>
        <dbReference type="SAM" id="MobiDB-lite"/>
    </source>
</evidence>
<gene>
    <name evidence="4" type="ORF">B0T19DRAFT_231534</name>
</gene>
<keyword evidence="2" id="KW-0472">Membrane</keyword>
<feature type="transmembrane region" description="Helical" evidence="2">
    <location>
        <begin position="197"/>
        <end position="221"/>
    </location>
</feature>
<dbReference type="Proteomes" id="UP001286456">
    <property type="component" value="Unassembled WGS sequence"/>
</dbReference>
<feature type="transmembrane region" description="Helical" evidence="2">
    <location>
        <begin position="154"/>
        <end position="177"/>
    </location>
</feature>
<keyword evidence="5" id="KW-1185">Reference proteome</keyword>
<proteinExistence type="predicted"/>
<keyword evidence="2" id="KW-0812">Transmembrane</keyword>
<feature type="compositionally biased region" description="Polar residues" evidence="1">
    <location>
        <begin position="421"/>
        <end position="430"/>
    </location>
</feature>
<dbReference type="EMBL" id="JAUEPO010000004">
    <property type="protein sequence ID" value="KAK3324506.1"/>
    <property type="molecule type" value="Genomic_DNA"/>
</dbReference>
<keyword evidence="2" id="KW-1133">Transmembrane helix</keyword>
<name>A0AAE0IGA1_9PEZI</name>
<feature type="transmembrane region" description="Helical" evidence="2">
    <location>
        <begin position="42"/>
        <end position="66"/>
    </location>
</feature>
<feature type="region of interest" description="Disordered" evidence="1">
    <location>
        <begin position="338"/>
        <end position="357"/>
    </location>
</feature>
<feature type="compositionally biased region" description="Polar residues" evidence="1">
    <location>
        <begin position="311"/>
        <end position="320"/>
    </location>
</feature>
<feature type="transmembrane region" description="Helical" evidence="2">
    <location>
        <begin position="233"/>
        <end position="254"/>
    </location>
</feature>
<dbReference type="AlphaFoldDB" id="A0AAE0IGA1"/>
<feature type="region of interest" description="Disordered" evidence="1">
    <location>
        <begin position="409"/>
        <end position="430"/>
    </location>
</feature>
<dbReference type="Pfam" id="PF20684">
    <property type="entry name" value="Fung_rhodopsin"/>
    <property type="match status" value="1"/>
</dbReference>
<reference evidence="4" key="2">
    <citation type="submission" date="2023-06" db="EMBL/GenBank/DDBJ databases">
        <authorList>
            <consortium name="Lawrence Berkeley National Laboratory"/>
            <person name="Haridas S."/>
            <person name="Hensen N."/>
            <person name="Bonometti L."/>
            <person name="Westerberg I."/>
            <person name="Brannstrom I.O."/>
            <person name="Guillou S."/>
            <person name="Cros-Aarteil S."/>
            <person name="Calhoun S."/>
            <person name="Kuo A."/>
            <person name="Mondo S."/>
            <person name="Pangilinan J."/>
            <person name="Riley R."/>
            <person name="Labutti K."/>
            <person name="Andreopoulos B."/>
            <person name="Lipzen A."/>
            <person name="Chen C."/>
            <person name="Yanf M."/>
            <person name="Daum C."/>
            <person name="Ng V."/>
            <person name="Clum A."/>
            <person name="Steindorff A."/>
            <person name="Ohm R."/>
            <person name="Martin F."/>
            <person name="Silar P."/>
            <person name="Natvig D."/>
            <person name="Lalanne C."/>
            <person name="Gautier V."/>
            <person name="Ament-Velasquez S.L."/>
            <person name="Kruys A."/>
            <person name="Hutchinson M.I."/>
            <person name="Powell A.J."/>
            <person name="Barry K."/>
            <person name="Miller A.N."/>
            <person name="Grigoriev I.V."/>
            <person name="Debuchy R."/>
            <person name="Gladieux P."/>
            <person name="Thoren M.H."/>
            <person name="Johannesson H."/>
        </authorList>
    </citation>
    <scope>NUCLEOTIDE SEQUENCE</scope>
    <source>
        <strain evidence="4">SMH4131-1</strain>
    </source>
</reference>
<comment type="caution">
    <text evidence="4">The sequence shown here is derived from an EMBL/GenBank/DDBJ whole genome shotgun (WGS) entry which is preliminary data.</text>
</comment>
<reference evidence="4" key="1">
    <citation type="journal article" date="2023" name="Mol. Phylogenet. Evol.">
        <title>Genome-scale phylogeny and comparative genomics of the fungal order Sordariales.</title>
        <authorList>
            <person name="Hensen N."/>
            <person name="Bonometti L."/>
            <person name="Westerberg I."/>
            <person name="Brannstrom I.O."/>
            <person name="Guillou S."/>
            <person name="Cros-Aarteil S."/>
            <person name="Calhoun S."/>
            <person name="Haridas S."/>
            <person name="Kuo A."/>
            <person name="Mondo S."/>
            <person name="Pangilinan J."/>
            <person name="Riley R."/>
            <person name="LaButti K."/>
            <person name="Andreopoulos B."/>
            <person name="Lipzen A."/>
            <person name="Chen C."/>
            <person name="Yan M."/>
            <person name="Daum C."/>
            <person name="Ng V."/>
            <person name="Clum A."/>
            <person name="Steindorff A."/>
            <person name="Ohm R.A."/>
            <person name="Martin F."/>
            <person name="Silar P."/>
            <person name="Natvig D.O."/>
            <person name="Lalanne C."/>
            <person name="Gautier V."/>
            <person name="Ament-Velasquez S.L."/>
            <person name="Kruys A."/>
            <person name="Hutchinson M.I."/>
            <person name="Powell A.J."/>
            <person name="Barry K."/>
            <person name="Miller A.N."/>
            <person name="Grigoriev I.V."/>
            <person name="Debuchy R."/>
            <person name="Gladieux P."/>
            <person name="Hiltunen Thoren M."/>
            <person name="Johannesson H."/>
        </authorList>
    </citation>
    <scope>NUCLEOTIDE SEQUENCE</scope>
    <source>
        <strain evidence="4">SMH4131-1</strain>
    </source>
</reference>
<feature type="region of interest" description="Disordered" evidence="1">
    <location>
        <begin position="301"/>
        <end position="320"/>
    </location>
</feature>